<dbReference type="STRING" id="69332.A0A388KR51"/>
<evidence type="ECO:0000256" key="3">
    <source>
        <dbReference type="ARBA" id="ARBA00022963"/>
    </source>
</evidence>
<reference evidence="5 6" key="1">
    <citation type="journal article" date="2018" name="Cell">
        <title>The Chara Genome: Secondary Complexity and Implications for Plant Terrestrialization.</title>
        <authorList>
            <person name="Nishiyama T."/>
            <person name="Sakayama H."/>
            <person name="Vries J.D."/>
            <person name="Buschmann H."/>
            <person name="Saint-Marcoux D."/>
            <person name="Ullrich K.K."/>
            <person name="Haas F.B."/>
            <person name="Vanderstraeten L."/>
            <person name="Becker D."/>
            <person name="Lang D."/>
            <person name="Vosolsobe S."/>
            <person name="Rombauts S."/>
            <person name="Wilhelmsson P.K.I."/>
            <person name="Janitza P."/>
            <person name="Kern R."/>
            <person name="Heyl A."/>
            <person name="Rumpler F."/>
            <person name="Villalobos L.I.A.C."/>
            <person name="Clay J.M."/>
            <person name="Skokan R."/>
            <person name="Toyoda A."/>
            <person name="Suzuki Y."/>
            <person name="Kagoshima H."/>
            <person name="Schijlen E."/>
            <person name="Tajeshwar N."/>
            <person name="Catarino B."/>
            <person name="Hetherington A.J."/>
            <person name="Saltykova A."/>
            <person name="Bonnot C."/>
            <person name="Breuninger H."/>
            <person name="Symeonidi A."/>
            <person name="Radhakrishnan G.V."/>
            <person name="Van Nieuwerburgh F."/>
            <person name="Deforce D."/>
            <person name="Chang C."/>
            <person name="Karol K.G."/>
            <person name="Hedrich R."/>
            <person name="Ulvskov P."/>
            <person name="Glockner G."/>
            <person name="Delwiche C.F."/>
            <person name="Petrasek J."/>
            <person name="Van de Peer Y."/>
            <person name="Friml J."/>
            <person name="Beilby M."/>
            <person name="Dolan L."/>
            <person name="Kohara Y."/>
            <person name="Sugano S."/>
            <person name="Fujiyama A."/>
            <person name="Delaux P.-M."/>
            <person name="Quint M."/>
            <person name="TheiBen G."/>
            <person name="Hagemann M."/>
            <person name="Harholt J."/>
            <person name="Dunand C."/>
            <person name="Zachgo S."/>
            <person name="Langdale J."/>
            <person name="Maumus F."/>
            <person name="Straeten D.V.D."/>
            <person name="Gould S.B."/>
            <person name="Rensing S.A."/>
        </authorList>
    </citation>
    <scope>NUCLEOTIDE SEQUENCE [LARGE SCALE GENOMIC DNA]</scope>
    <source>
        <strain evidence="5 6">S276</strain>
    </source>
</reference>
<dbReference type="GO" id="GO:0003847">
    <property type="term" value="F:1-alkyl-2-acetylglycerophosphocholine esterase activity"/>
    <property type="evidence" value="ECO:0007669"/>
    <property type="project" value="UniProtKB-EC"/>
</dbReference>
<sequence>MPVVIAAAVAKPVAPVEFDDDGLQRKLPVVVFSHGMCAMRTTYAAFCCDLASYGYVVAAIEHRDGSACVASYSTKKGQQAWLPHSHVGPLASVPMEIRRIQLRHRVLEVQQVLDLLERVNDGDISASANLRSGRASMNPSLLKGCLDLDDIALAGHSFGGATAVCAAGVDKRVKCVVAMDAWWEPFGKDEYERLGGGVPLLCVDSVQFDWPNMRRMREEFFKLRCRCTKNGLQMITMAYVIKGSAHANQSDFPLVLPWLTRKMRMAGSLDANLNRLINSKLCLDFLRQHLKPPGTEWLAEIDMTEKEATHLEQHPMWFSE</sequence>
<keyword evidence="3" id="KW-0442">Lipid degradation</keyword>
<evidence type="ECO:0000256" key="1">
    <source>
        <dbReference type="ARBA" id="ARBA00013201"/>
    </source>
</evidence>
<dbReference type="OrthoDB" id="1906951at2759"/>
<accession>A0A388KR51</accession>
<dbReference type="PANTHER" id="PTHR10272">
    <property type="entry name" value="PLATELET-ACTIVATING FACTOR ACETYLHYDROLASE"/>
    <property type="match status" value="1"/>
</dbReference>
<keyword evidence="6" id="KW-1185">Reference proteome</keyword>
<proteinExistence type="predicted"/>
<dbReference type="EMBL" id="BFEA01000166">
    <property type="protein sequence ID" value="GBG72502.1"/>
    <property type="molecule type" value="Genomic_DNA"/>
</dbReference>
<evidence type="ECO:0000256" key="4">
    <source>
        <dbReference type="ARBA" id="ARBA00023098"/>
    </source>
</evidence>
<gene>
    <name evidence="5" type="ORF">CBR_g12073</name>
</gene>
<evidence type="ECO:0000313" key="5">
    <source>
        <dbReference type="EMBL" id="GBG72502.1"/>
    </source>
</evidence>
<keyword evidence="2" id="KW-0378">Hydrolase</keyword>
<evidence type="ECO:0000256" key="2">
    <source>
        <dbReference type="ARBA" id="ARBA00022801"/>
    </source>
</evidence>
<dbReference type="SUPFAM" id="SSF53474">
    <property type="entry name" value="alpha/beta-Hydrolases"/>
    <property type="match status" value="1"/>
</dbReference>
<keyword evidence="4" id="KW-0443">Lipid metabolism</keyword>
<dbReference type="AlphaFoldDB" id="A0A388KR51"/>
<dbReference type="Gramene" id="GBG72502">
    <property type="protein sequence ID" value="GBG72502"/>
    <property type="gene ID" value="CBR_g12073"/>
</dbReference>
<evidence type="ECO:0000313" key="6">
    <source>
        <dbReference type="Proteomes" id="UP000265515"/>
    </source>
</evidence>
<organism evidence="5 6">
    <name type="scientific">Chara braunii</name>
    <name type="common">Braun's stonewort</name>
    <dbReference type="NCBI Taxonomy" id="69332"/>
    <lineage>
        <taxon>Eukaryota</taxon>
        <taxon>Viridiplantae</taxon>
        <taxon>Streptophyta</taxon>
        <taxon>Charophyceae</taxon>
        <taxon>Charales</taxon>
        <taxon>Characeae</taxon>
        <taxon>Chara</taxon>
    </lineage>
</organism>
<protein>
    <recommendedName>
        <fullName evidence="1">1-alkyl-2-acetylglycerophosphocholine esterase</fullName>
        <ecNumber evidence="1">3.1.1.47</ecNumber>
    </recommendedName>
</protein>
<dbReference type="PANTHER" id="PTHR10272:SF0">
    <property type="entry name" value="PLATELET-ACTIVATING FACTOR ACETYLHYDROLASE"/>
    <property type="match status" value="1"/>
</dbReference>
<dbReference type="EC" id="3.1.1.47" evidence="1"/>
<dbReference type="InterPro" id="IPR029058">
    <property type="entry name" value="AB_hydrolase_fold"/>
</dbReference>
<dbReference type="Pfam" id="PF03403">
    <property type="entry name" value="PAF-AH_p_II"/>
    <property type="match status" value="1"/>
</dbReference>
<dbReference type="Gene3D" id="3.40.50.1820">
    <property type="entry name" value="alpha/beta hydrolase"/>
    <property type="match status" value="1"/>
</dbReference>
<dbReference type="GO" id="GO:0016042">
    <property type="term" value="P:lipid catabolic process"/>
    <property type="evidence" value="ECO:0007669"/>
    <property type="project" value="UniProtKB-KW"/>
</dbReference>
<name>A0A388KR51_CHABU</name>
<dbReference type="OMA" id="DKWPIVV"/>
<comment type="caution">
    <text evidence="5">The sequence shown here is derived from an EMBL/GenBank/DDBJ whole genome shotgun (WGS) entry which is preliminary data.</text>
</comment>
<dbReference type="Proteomes" id="UP000265515">
    <property type="component" value="Unassembled WGS sequence"/>
</dbReference>